<keyword evidence="1" id="KW-0812">Transmembrane</keyword>
<dbReference type="Proteomes" id="UP000692954">
    <property type="component" value="Unassembled WGS sequence"/>
</dbReference>
<keyword evidence="3" id="KW-1185">Reference proteome</keyword>
<protein>
    <recommendedName>
        <fullName evidence="4">Transmembrane protein</fullName>
    </recommendedName>
</protein>
<proteinExistence type="predicted"/>
<keyword evidence="1" id="KW-1133">Transmembrane helix</keyword>
<evidence type="ECO:0000313" key="2">
    <source>
        <dbReference type="EMBL" id="CAD8130579.1"/>
    </source>
</evidence>
<reference evidence="2" key="1">
    <citation type="submission" date="2021-01" db="EMBL/GenBank/DDBJ databases">
        <authorList>
            <consortium name="Genoscope - CEA"/>
            <person name="William W."/>
        </authorList>
    </citation>
    <scope>NUCLEOTIDE SEQUENCE</scope>
</reference>
<comment type="caution">
    <text evidence="2">The sequence shown here is derived from an EMBL/GenBank/DDBJ whole genome shotgun (WGS) entry which is preliminary data.</text>
</comment>
<evidence type="ECO:0000313" key="3">
    <source>
        <dbReference type="Proteomes" id="UP000692954"/>
    </source>
</evidence>
<accession>A0A8S1RUN9</accession>
<evidence type="ECO:0000256" key="1">
    <source>
        <dbReference type="SAM" id="Phobius"/>
    </source>
</evidence>
<dbReference type="EMBL" id="CAJJDN010000304">
    <property type="protein sequence ID" value="CAD8130579.1"/>
    <property type="molecule type" value="Genomic_DNA"/>
</dbReference>
<gene>
    <name evidence="2" type="ORF">PSON_ATCC_30995.1.T3040009</name>
</gene>
<name>A0A8S1RUN9_9CILI</name>
<sequence>MKYYLKVIHLNEYKNSFIGSSKIIIKTIQLTVLEHQLDVLKIMYLTGLIILKVKLKLFNIMMISFLFILIKHYYIQKTIWVCDKKHHLFYHFQVQQFKSQKSHIISSKYWRIQSHQFKLKKISYESDIKTLMQHVDEWMDGQKIIIKLKMKRKVNKVLIQSLKQILQLMMKVFHLLNFFLKIIVQDQKQFNINHFKIPPQNDSQILKRLIQKNTIDDAIMIFNKYQKLEEQLKILIQTYTINQKHYIKLRFIKTYQKTLYANIKKII</sequence>
<dbReference type="AlphaFoldDB" id="A0A8S1RUN9"/>
<evidence type="ECO:0008006" key="4">
    <source>
        <dbReference type="Google" id="ProtNLM"/>
    </source>
</evidence>
<organism evidence="2 3">
    <name type="scientific">Paramecium sonneborni</name>
    <dbReference type="NCBI Taxonomy" id="65129"/>
    <lineage>
        <taxon>Eukaryota</taxon>
        <taxon>Sar</taxon>
        <taxon>Alveolata</taxon>
        <taxon>Ciliophora</taxon>
        <taxon>Intramacronucleata</taxon>
        <taxon>Oligohymenophorea</taxon>
        <taxon>Peniculida</taxon>
        <taxon>Parameciidae</taxon>
        <taxon>Paramecium</taxon>
    </lineage>
</organism>
<keyword evidence="1" id="KW-0472">Membrane</keyword>
<feature type="transmembrane region" description="Helical" evidence="1">
    <location>
        <begin position="57"/>
        <end position="75"/>
    </location>
</feature>